<dbReference type="Pfam" id="PF01370">
    <property type="entry name" value="Epimerase"/>
    <property type="match status" value="1"/>
</dbReference>
<keyword evidence="7" id="KW-0520">NAD</keyword>
<dbReference type="AlphaFoldDB" id="A0A317JPK1"/>
<keyword evidence="9" id="KW-0472">Membrane</keyword>
<evidence type="ECO:0000256" key="9">
    <source>
        <dbReference type="ARBA" id="ARBA00023136"/>
    </source>
</evidence>
<dbReference type="InterPro" id="IPR044516">
    <property type="entry name" value="UXS-like"/>
</dbReference>
<evidence type="ECO:0000256" key="4">
    <source>
        <dbReference type="ARBA" id="ARBA00022793"/>
    </source>
</evidence>
<dbReference type="Gene3D" id="3.40.50.720">
    <property type="entry name" value="NAD(P)-binding Rossmann-like Domain"/>
    <property type="match status" value="1"/>
</dbReference>
<proteinExistence type="predicted"/>
<organism evidence="14 15">
    <name type="scientific">Candidatus Cerribacteria bacterium 'Amazon FNV 2010 28 9'</name>
    <dbReference type="NCBI Taxonomy" id="2081795"/>
    <lineage>
        <taxon>Bacteria</taxon>
        <taxon>Candidatus Cerribacteria</taxon>
    </lineage>
</organism>
<dbReference type="InterPro" id="IPR036291">
    <property type="entry name" value="NAD(P)-bd_dom_sf"/>
</dbReference>
<evidence type="ECO:0000256" key="1">
    <source>
        <dbReference type="ARBA" id="ARBA00001911"/>
    </source>
</evidence>
<dbReference type="GO" id="GO:0070403">
    <property type="term" value="F:NAD+ binding"/>
    <property type="evidence" value="ECO:0007669"/>
    <property type="project" value="InterPro"/>
</dbReference>
<keyword evidence="11" id="KW-0456">Lyase</keyword>
<evidence type="ECO:0000256" key="12">
    <source>
        <dbReference type="ARBA" id="ARBA00037859"/>
    </source>
</evidence>
<evidence type="ECO:0000313" key="14">
    <source>
        <dbReference type="EMBL" id="PWU23620.1"/>
    </source>
</evidence>
<dbReference type="Proteomes" id="UP000246104">
    <property type="component" value="Unassembled WGS sequence"/>
</dbReference>
<keyword evidence="10" id="KW-0325">Glycoprotein</keyword>
<keyword evidence="3" id="KW-0812">Transmembrane</keyword>
<dbReference type="InterPro" id="IPR001509">
    <property type="entry name" value="Epimerase_deHydtase"/>
</dbReference>
<comment type="caution">
    <text evidence="14">The sequence shown here is derived from an EMBL/GenBank/DDBJ whole genome shotgun (WGS) entry which is preliminary data.</text>
</comment>
<dbReference type="GO" id="GO:0005737">
    <property type="term" value="C:cytoplasm"/>
    <property type="evidence" value="ECO:0007669"/>
    <property type="project" value="TreeGrafter"/>
</dbReference>
<evidence type="ECO:0000313" key="15">
    <source>
        <dbReference type="Proteomes" id="UP000246104"/>
    </source>
</evidence>
<dbReference type="GO" id="GO:0033320">
    <property type="term" value="P:UDP-D-xylose biosynthetic process"/>
    <property type="evidence" value="ECO:0007669"/>
    <property type="project" value="UniProtKB-UniPathway"/>
</dbReference>
<dbReference type="PANTHER" id="PTHR43078:SF6">
    <property type="entry name" value="UDP-GLUCURONIC ACID DECARBOXYLASE 1"/>
    <property type="match status" value="1"/>
</dbReference>
<evidence type="ECO:0000256" key="5">
    <source>
        <dbReference type="ARBA" id="ARBA00022968"/>
    </source>
</evidence>
<evidence type="ECO:0000259" key="13">
    <source>
        <dbReference type="Pfam" id="PF01370"/>
    </source>
</evidence>
<feature type="domain" description="NAD-dependent epimerase/dehydratase" evidence="13">
    <location>
        <begin position="10"/>
        <end position="257"/>
    </location>
</feature>
<dbReference type="UniPathway" id="UPA00796">
    <property type="reaction ID" value="UER00771"/>
</dbReference>
<sequence length="328" mass="36885">MHSFYQGKTILVTGAAGFIASHLIDQLLESGANVVGVDNFLTGRKENIEHLKTHEHFHFIEADVIDYPDSYLSTTDYQLPTINCLFHLASPASPVGYQAHPVETYMVNAFATHQLLQYLLINNPQARFLFTSTSEIYGDPLEHPQKETYWGNVNPNGPRSMYDEAKRLGETICGVHARDFGMDVRIVRIFNTYGPRMDLRDGRVLPGFFLNVLEQKPIEIHGDGTQTRSFCYVSDLVEGLLQMMEKGDFAGETVNLGNPSEITMNELALLVNEVADVHQTPTHITPRPEDPKQRKPDITKAQTMLGFKPIVGLKEGLQSTLEYFKTQV</sequence>
<keyword evidence="6" id="KW-1133">Transmembrane helix</keyword>
<evidence type="ECO:0000256" key="6">
    <source>
        <dbReference type="ARBA" id="ARBA00022989"/>
    </source>
</evidence>
<evidence type="ECO:0000256" key="3">
    <source>
        <dbReference type="ARBA" id="ARBA00022692"/>
    </source>
</evidence>
<evidence type="ECO:0000256" key="8">
    <source>
        <dbReference type="ARBA" id="ARBA00023034"/>
    </source>
</evidence>
<dbReference type="PRINTS" id="PR01713">
    <property type="entry name" value="NUCEPIMERASE"/>
</dbReference>
<accession>A0A317JPK1</accession>
<keyword evidence="5" id="KW-0735">Signal-anchor</keyword>
<protein>
    <submittedName>
        <fullName evidence="14">NAD-dependent dehydratase</fullName>
    </submittedName>
</protein>
<comment type="subcellular location">
    <subcellularLocation>
        <location evidence="2">Golgi apparatus membrane</location>
        <topology evidence="2">Single-pass type II membrane protein</topology>
    </subcellularLocation>
    <subcellularLocation>
        <location evidence="12">Golgi apparatus</location>
        <location evidence="12">Golgi stack membrane</location>
    </subcellularLocation>
</comment>
<evidence type="ECO:0000256" key="11">
    <source>
        <dbReference type="ARBA" id="ARBA00023239"/>
    </source>
</evidence>
<keyword evidence="4" id="KW-0210">Decarboxylase</keyword>
<dbReference type="SUPFAM" id="SSF51735">
    <property type="entry name" value="NAD(P)-binding Rossmann-fold domains"/>
    <property type="match status" value="1"/>
</dbReference>
<name>A0A317JPK1_9BACT</name>
<dbReference type="GO" id="GO:0042732">
    <property type="term" value="P:D-xylose metabolic process"/>
    <property type="evidence" value="ECO:0007669"/>
    <property type="project" value="InterPro"/>
</dbReference>
<evidence type="ECO:0000256" key="7">
    <source>
        <dbReference type="ARBA" id="ARBA00023027"/>
    </source>
</evidence>
<dbReference type="FunFam" id="3.40.50.720:FF:000065">
    <property type="entry name" value="UDP-glucuronic acid decarboxylase 1"/>
    <property type="match status" value="1"/>
</dbReference>
<dbReference type="PANTHER" id="PTHR43078">
    <property type="entry name" value="UDP-GLUCURONIC ACID DECARBOXYLASE-RELATED"/>
    <property type="match status" value="1"/>
</dbReference>
<dbReference type="EMBL" id="PSRQ01000028">
    <property type="protein sequence ID" value="PWU23620.1"/>
    <property type="molecule type" value="Genomic_DNA"/>
</dbReference>
<comment type="cofactor">
    <cofactor evidence="1">
        <name>NAD(+)</name>
        <dbReference type="ChEBI" id="CHEBI:57540"/>
    </cofactor>
</comment>
<keyword evidence="8" id="KW-0333">Golgi apparatus</keyword>
<reference evidence="14 15" key="1">
    <citation type="submission" date="2018-02" db="EMBL/GenBank/DDBJ databases">
        <title>Genomic Reconstructions from Amazon Rainforest and Pasture Soil Reveal Novel Insights into the Physiology of Candidate Phyla in Tropical Sites.</title>
        <authorList>
            <person name="Kroeger M.E."/>
            <person name="Delmont T."/>
            <person name="Eren A.M."/>
            <person name="Guo J."/>
            <person name="Meyer K.M."/>
            <person name="Khan K."/>
            <person name="Rodrigues J.L.M."/>
            <person name="Bohannan B.J.M."/>
            <person name="Tringe S."/>
            <person name="Borges C.D."/>
            <person name="Tiedje J."/>
            <person name="Tsai S.M."/>
            <person name="Nusslein K."/>
        </authorList>
    </citation>
    <scope>NUCLEOTIDE SEQUENCE [LARGE SCALE GENOMIC DNA]</scope>
    <source>
        <strain evidence="14">Amazon FNV 2010 28 9</strain>
    </source>
</reference>
<dbReference type="GO" id="GO:0048040">
    <property type="term" value="F:UDP-glucuronate decarboxylase activity"/>
    <property type="evidence" value="ECO:0007669"/>
    <property type="project" value="TreeGrafter"/>
</dbReference>
<gene>
    <name evidence="14" type="ORF">C5B42_02380</name>
</gene>
<evidence type="ECO:0000256" key="10">
    <source>
        <dbReference type="ARBA" id="ARBA00023180"/>
    </source>
</evidence>
<evidence type="ECO:0000256" key="2">
    <source>
        <dbReference type="ARBA" id="ARBA00004323"/>
    </source>
</evidence>